<evidence type="ECO:0000256" key="1">
    <source>
        <dbReference type="ARBA" id="ARBA00022737"/>
    </source>
</evidence>
<dbReference type="InterPro" id="IPR002110">
    <property type="entry name" value="Ankyrin_rpt"/>
</dbReference>
<dbReference type="SMART" id="SM00248">
    <property type="entry name" value="ANK"/>
    <property type="match status" value="4"/>
</dbReference>
<dbReference type="EMBL" id="PUIB01000018">
    <property type="protein sequence ID" value="PQO33108.1"/>
    <property type="molecule type" value="Genomic_DNA"/>
</dbReference>
<keyword evidence="1" id="KW-0677">Repeat</keyword>
<sequence>MGAFVVNFHVRSSSKRQVTDLLQEIGVEGAWICGPHGRWISFWDSLASRQDSVRIQQLAQAISQQLDAPVIAFLNHDSDFLCYWLYDQGQLLDEYNSCPGYFDGDTSQEETLAADCKVLKRYCQAATTIEQLEEILRIWTQTEGLQGIGCQYEFAEDRLAELAPCLEIKPDLLYIDYGDIGRDVQPHEIDAEWIGQGMPSDHPGNFDFEPAGEAAREEISEAWDAEEDGPFTIPAAPMHQAAIRGDIATLERLIAEGADINEINRIYVVTPLAAAVDTVSSDVVRKLVELGADVQLKGSTPESASPLYFAVTAGNVENARTLIELGADVHEIHPHAGSLLAVAIVHILPEMVELLVELGANPNQPGPNGMSPLQMVNAQQKGIEFVVKARTEAGLDVPLVLKQQIDDLAKMETLLSANKNEER</sequence>
<dbReference type="PROSITE" id="PS50297">
    <property type="entry name" value="ANK_REP_REGION"/>
    <property type="match status" value="2"/>
</dbReference>
<dbReference type="PROSITE" id="PS50088">
    <property type="entry name" value="ANK_REPEAT"/>
    <property type="match status" value="2"/>
</dbReference>
<evidence type="ECO:0000256" key="3">
    <source>
        <dbReference type="PROSITE-ProRule" id="PRU00023"/>
    </source>
</evidence>
<feature type="repeat" description="ANK" evidence="3">
    <location>
        <begin position="233"/>
        <end position="265"/>
    </location>
</feature>
<evidence type="ECO:0000313" key="4">
    <source>
        <dbReference type="EMBL" id="PQO33108.1"/>
    </source>
</evidence>
<evidence type="ECO:0000313" key="5">
    <source>
        <dbReference type="Proteomes" id="UP000239388"/>
    </source>
</evidence>
<dbReference type="RefSeq" id="WP_105356296.1">
    <property type="nucleotide sequence ID" value="NZ_PUIB01000018.1"/>
</dbReference>
<dbReference type="PANTHER" id="PTHR24171">
    <property type="entry name" value="ANKYRIN REPEAT DOMAIN-CONTAINING PROTEIN 39-RELATED"/>
    <property type="match status" value="1"/>
</dbReference>
<name>A0A2S8FLP4_9BACT</name>
<dbReference type="Pfam" id="PF12796">
    <property type="entry name" value="Ank_2"/>
    <property type="match status" value="1"/>
</dbReference>
<dbReference type="Gene3D" id="1.25.40.20">
    <property type="entry name" value="Ankyrin repeat-containing domain"/>
    <property type="match status" value="1"/>
</dbReference>
<protein>
    <submittedName>
        <fullName evidence="4">Uncharacterized protein</fullName>
    </submittedName>
</protein>
<dbReference type="AlphaFoldDB" id="A0A2S8FLP4"/>
<accession>A0A2S8FLP4</accession>
<dbReference type="InterPro" id="IPR036770">
    <property type="entry name" value="Ankyrin_rpt-contain_sf"/>
</dbReference>
<dbReference type="SUPFAM" id="SSF48403">
    <property type="entry name" value="Ankyrin repeat"/>
    <property type="match status" value="1"/>
</dbReference>
<organism evidence="4 5">
    <name type="scientific">Blastopirellula marina</name>
    <dbReference type="NCBI Taxonomy" id="124"/>
    <lineage>
        <taxon>Bacteria</taxon>
        <taxon>Pseudomonadati</taxon>
        <taxon>Planctomycetota</taxon>
        <taxon>Planctomycetia</taxon>
        <taxon>Pirellulales</taxon>
        <taxon>Pirellulaceae</taxon>
        <taxon>Blastopirellula</taxon>
    </lineage>
</organism>
<reference evidence="4 5" key="1">
    <citation type="submission" date="2018-02" db="EMBL/GenBank/DDBJ databases">
        <title>Comparative genomes isolates from brazilian mangrove.</title>
        <authorList>
            <person name="Araujo J.E."/>
            <person name="Taketani R.G."/>
            <person name="Silva M.C.P."/>
            <person name="Loureco M.V."/>
            <person name="Andreote F.D."/>
        </authorList>
    </citation>
    <scope>NUCLEOTIDE SEQUENCE [LARGE SCALE GENOMIC DNA]</scope>
    <source>
        <strain evidence="4 5">NAP PRIS-MGV</strain>
    </source>
</reference>
<keyword evidence="2 3" id="KW-0040">ANK repeat</keyword>
<feature type="repeat" description="ANK" evidence="3">
    <location>
        <begin position="302"/>
        <end position="334"/>
    </location>
</feature>
<proteinExistence type="predicted"/>
<comment type="caution">
    <text evidence="4">The sequence shown here is derived from an EMBL/GenBank/DDBJ whole genome shotgun (WGS) entry which is preliminary data.</text>
</comment>
<dbReference type="PANTHER" id="PTHR24171:SF9">
    <property type="entry name" value="ANKYRIN REPEAT DOMAIN-CONTAINING PROTEIN 39"/>
    <property type="match status" value="1"/>
</dbReference>
<gene>
    <name evidence="4" type="ORF">C5Y98_18420</name>
</gene>
<evidence type="ECO:0000256" key="2">
    <source>
        <dbReference type="ARBA" id="ARBA00023043"/>
    </source>
</evidence>
<dbReference type="Proteomes" id="UP000239388">
    <property type="component" value="Unassembled WGS sequence"/>
</dbReference>
<dbReference type="OrthoDB" id="291361at2"/>